<accession>A0ABT7UEZ3</accession>
<dbReference type="EMBL" id="JAUDCK010000001">
    <property type="protein sequence ID" value="MDM8194716.1"/>
    <property type="molecule type" value="Genomic_DNA"/>
</dbReference>
<dbReference type="Gene3D" id="3.40.50.300">
    <property type="entry name" value="P-loop containing nucleotide triphosphate hydrolases"/>
    <property type="match status" value="1"/>
</dbReference>
<organism evidence="1 2">
    <name type="scientific">Massilimicrobiota timonensis</name>
    <dbReference type="NCBI Taxonomy" id="1776392"/>
    <lineage>
        <taxon>Bacteria</taxon>
        <taxon>Bacillati</taxon>
        <taxon>Bacillota</taxon>
        <taxon>Erysipelotrichia</taxon>
        <taxon>Erysipelotrichales</taxon>
        <taxon>Erysipelotrichaceae</taxon>
        <taxon>Massilimicrobiota</taxon>
    </lineage>
</organism>
<evidence type="ECO:0000313" key="2">
    <source>
        <dbReference type="Proteomes" id="UP001529275"/>
    </source>
</evidence>
<dbReference type="RefSeq" id="WP_165352270.1">
    <property type="nucleotide sequence ID" value="NZ_JAUDCK010000001.1"/>
</dbReference>
<gene>
    <name evidence="1" type="ORF">QUV98_00040</name>
</gene>
<dbReference type="InterPro" id="IPR027417">
    <property type="entry name" value="P-loop_NTPase"/>
</dbReference>
<reference evidence="1 2" key="2">
    <citation type="submission" date="2023-06" db="EMBL/GenBank/DDBJ databases">
        <authorList>
            <person name="Zeman M."/>
            <person name="Kubasova T."/>
            <person name="Jahodarova E."/>
            <person name="Nykrynova M."/>
            <person name="Rychlik I."/>
        </authorList>
    </citation>
    <scope>NUCLEOTIDE SEQUENCE [LARGE SCALE GENOMIC DNA]</scope>
    <source>
        <strain evidence="1 2">ET341</strain>
    </source>
</reference>
<proteinExistence type="predicted"/>
<evidence type="ECO:0000313" key="1">
    <source>
        <dbReference type="EMBL" id="MDM8194716.1"/>
    </source>
</evidence>
<sequence>MELENTLDKYGSMLMEEEKKRLSLLFAIISQRGIILLEEPTTFVD</sequence>
<keyword evidence="2" id="KW-1185">Reference proteome</keyword>
<evidence type="ECO:0008006" key="3">
    <source>
        <dbReference type="Google" id="ProtNLM"/>
    </source>
</evidence>
<comment type="caution">
    <text evidence="1">The sequence shown here is derived from an EMBL/GenBank/DDBJ whole genome shotgun (WGS) entry which is preliminary data.</text>
</comment>
<protein>
    <recommendedName>
        <fullName evidence="3">ATPase AAA-type core domain-containing protein</fullName>
    </recommendedName>
</protein>
<name>A0ABT7UEZ3_9FIRM</name>
<reference evidence="2" key="1">
    <citation type="submission" date="2023-06" db="EMBL/GenBank/DDBJ databases">
        <title>Identification and characterization of horizontal gene transfer across gut microbiota members of farm animals based on homology search.</title>
        <authorList>
            <person name="Zeman M."/>
            <person name="Kubasova T."/>
            <person name="Jahodarova E."/>
            <person name="Nykrynova M."/>
            <person name="Rychlik I."/>
        </authorList>
    </citation>
    <scope>NUCLEOTIDE SEQUENCE [LARGE SCALE GENOMIC DNA]</scope>
    <source>
        <strain evidence="2">ET341</strain>
    </source>
</reference>
<dbReference type="SUPFAM" id="SSF52540">
    <property type="entry name" value="P-loop containing nucleoside triphosphate hydrolases"/>
    <property type="match status" value="1"/>
</dbReference>
<dbReference type="Proteomes" id="UP001529275">
    <property type="component" value="Unassembled WGS sequence"/>
</dbReference>